<dbReference type="InterPro" id="IPR000873">
    <property type="entry name" value="AMP-dep_synth/lig_dom"/>
</dbReference>
<feature type="domain" description="AMP-binding enzyme C-terminal" evidence="3">
    <location>
        <begin position="487"/>
        <end position="562"/>
    </location>
</feature>
<sequence length="575" mass="59360">MRKGHATTPSIRTTSPPPPAGRPGTVDVSGFEDPRVAAATYRAAGLWTGRTLGNLLRDSASQHPNRTAVVAGGRRWTYAELDRRVDAIAAGTRSRGLDRGERVVVQLPSGGEFLPVLFGLARAGVVPVLALPAHRRTELTAVARAAQAVALVVPGVHARFDHRPLARAVQQDVPSVRTVVVAGDLAGPEDDGRDGWCTLSDLEIGGRPAAHVTGPGGPGPEPSDTALVLLSGGTTGTPKLIARTHDDYAWNAVASADAAGLDATSTYLAALPVAHNFTLVSPGTVGAVAVGATVVVAPSPDPATVFGLVARHGVTHTAAVPSLLATWLDERLAPTGPVEDLSSLRVVQVGGARLDDTTAAGVQGLLGARLQQVFGMAEGLNCYTALDDPDDLVTTTQGRPLSEWDEIRVVDDAGHGVPDGAPGHLLTRGPATIRDYLAAPAGTDGFTADGFYRTGDLVRRLPSGHLVVVGRAKELVNRSGEKISPAEVEGHLLAHPGITAAAVVAVPDPERGERTVAVLVGGAGVPDRRTIAVFFAERGVAAYKVPDAVVRRERLPLTAIGKIDRAAVLADVGSG</sequence>
<dbReference type="Gene3D" id="3.30.300.30">
    <property type="match status" value="1"/>
</dbReference>
<dbReference type="Gene3D" id="2.30.38.10">
    <property type="entry name" value="Luciferase, Domain 3"/>
    <property type="match status" value="1"/>
</dbReference>
<protein>
    <submittedName>
        <fullName evidence="4">(2,3-dihydroxybenzoyl)adenylate synthase</fullName>
    </submittedName>
</protein>
<dbReference type="InterPro" id="IPR050237">
    <property type="entry name" value="ATP-dep_AMP-bd_enzyme"/>
</dbReference>
<feature type="domain" description="AMP-dependent synthetase/ligase" evidence="2">
    <location>
        <begin position="57"/>
        <end position="437"/>
    </location>
</feature>
<organism evidence="4 5">
    <name type="scientific">Kineococcus mangrovi</name>
    <dbReference type="NCBI Taxonomy" id="1660183"/>
    <lineage>
        <taxon>Bacteria</taxon>
        <taxon>Bacillati</taxon>
        <taxon>Actinomycetota</taxon>
        <taxon>Actinomycetes</taxon>
        <taxon>Kineosporiales</taxon>
        <taxon>Kineosporiaceae</taxon>
        <taxon>Kineococcus</taxon>
    </lineage>
</organism>
<evidence type="ECO:0000259" key="2">
    <source>
        <dbReference type="Pfam" id="PF00501"/>
    </source>
</evidence>
<dbReference type="PANTHER" id="PTHR43767">
    <property type="entry name" value="LONG-CHAIN-FATTY-ACID--COA LIGASE"/>
    <property type="match status" value="1"/>
</dbReference>
<dbReference type="Pfam" id="PF00501">
    <property type="entry name" value="AMP-binding"/>
    <property type="match status" value="1"/>
</dbReference>
<name>A0ABV4I0N5_9ACTN</name>
<dbReference type="InterPro" id="IPR020845">
    <property type="entry name" value="AMP-binding_CS"/>
</dbReference>
<dbReference type="Proteomes" id="UP001566476">
    <property type="component" value="Unassembled WGS sequence"/>
</dbReference>
<accession>A0ABV4I0N5</accession>
<evidence type="ECO:0000313" key="5">
    <source>
        <dbReference type="Proteomes" id="UP001566476"/>
    </source>
</evidence>
<dbReference type="Pfam" id="PF13193">
    <property type="entry name" value="AMP-binding_C"/>
    <property type="match status" value="1"/>
</dbReference>
<dbReference type="PANTHER" id="PTHR43767:SF1">
    <property type="entry name" value="NONRIBOSOMAL PEPTIDE SYNTHASE PES1 (EUROFUNG)-RELATED"/>
    <property type="match status" value="1"/>
</dbReference>
<evidence type="ECO:0000256" key="1">
    <source>
        <dbReference type="SAM" id="MobiDB-lite"/>
    </source>
</evidence>
<proteinExistence type="predicted"/>
<dbReference type="InterPro" id="IPR025110">
    <property type="entry name" value="AMP-bd_C"/>
</dbReference>
<keyword evidence="5" id="KW-1185">Reference proteome</keyword>
<gene>
    <name evidence="4" type="ORF">AB2L28_07400</name>
</gene>
<comment type="caution">
    <text evidence="4">The sequence shown here is derived from an EMBL/GenBank/DDBJ whole genome shotgun (WGS) entry which is preliminary data.</text>
</comment>
<feature type="region of interest" description="Disordered" evidence="1">
    <location>
        <begin position="1"/>
        <end position="30"/>
    </location>
</feature>
<evidence type="ECO:0000259" key="3">
    <source>
        <dbReference type="Pfam" id="PF13193"/>
    </source>
</evidence>
<reference evidence="4 5" key="1">
    <citation type="submission" date="2024-07" db="EMBL/GenBank/DDBJ databases">
        <authorList>
            <person name="Thanompreechachai J."/>
            <person name="Duangmal K."/>
        </authorList>
    </citation>
    <scope>NUCLEOTIDE SEQUENCE [LARGE SCALE GENOMIC DNA]</scope>
    <source>
        <strain evidence="4 5">TBRC 1896</strain>
    </source>
</reference>
<dbReference type="InterPro" id="IPR045851">
    <property type="entry name" value="AMP-bd_C_sf"/>
</dbReference>
<dbReference type="SUPFAM" id="SSF56801">
    <property type="entry name" value="Acetyl-CoA synthetase-like"/>
    <property type="match status" value="1"/>
</dbReference>
<dbReference type="PROSITE" id="PS00455">
    <property type="entry name" value="AMP_BINDING"/>
    <property type="match status" value="1"/>
</dbReference>
<dbReference type="EMBL" id="JBGGTQ010000003">
    <property type="protein sequence ID" value="MEZ0492060.1"/>
    <property type="molecule type" value="Genomic_DNA"/>
</dbReference>
<dbReference type="Gene3D" id="3.40.50.980">
    <property type="match status" value="2"/>
</dbReference>
<evidence type="ECO:0000313" key="4">
    <source>
        <dbReference type="EMBL" id="MEZ0492060.1"/>
    </source>
</evidence>